<evidence type="ECO:0000313" key="1">
    <source>
        <dbReference type="EMBL" id="CAG8568721.1"/>
    </source>
</evidence>
<gene>
    <name evidence="1" type="ORF">FCALED_LOCUS6984</name>
</gene>
<sequence>MPKNLKQTKNKRIKPFIIGSNNDSMLNIETSSNIVLKPRFPPNLTTDELIKNAIKSNASNNSKVKTLPNAFIAYRMELQKEYYKNTIKLPQWEARSLYEQNTFQIIFDKHMNEVENDQGNGQVTPLHATGEIFAADLGYANSTKTKDVETMIDAQNSSNGFLKIVDSTVDAMDSCFNNGSTSISQVETYPDHNFLEDPNDHEYKQMLAWNNIAKAPYAKTEWLLHHFGKTHVFLGIRFGTTFINENVCQTLIYSINALWKTRSSIDRNETRIQRNTVREITVYGYYQILLMIDVPERSTN</sequence>
<dbReference type="EMBL" id="CAJVPQ010001768">
    <property type="protein sequence ID" value="CAG8568721.1"/>
    <property type="molecule type" value="Genomic_DNA"/>
</dbReference>
<reference evidence="1" key="1">
    <citation type="submission" date="2021-06" db="EMBL/GenBank/DDBJ databases">
        <authorList>
            <person name="Kallberg Y."/>
            <person name="Tangrot J."/>
            <person name="Rosling A."/>
        </authorList>
    </citation>
    <scope>NUCLEOTIDE SEQUENCE</scope>
    <source>
        <strain evidence="1">UK204</strain>
    </source>
</reference>
<protein>
    <submittedName>
        <fullName evidence="1">16308_t:CDS:1</fullName>
    </submittedName>
</protein>
<proteinExistence type="predicted"/>
<feature type="non-terminal residue" evidence="1">
    <location>
        <position position="300"/>
    </location>
</feature>
<accession>A0A9N9BI14</accession>
<evidence type="ECO:0000313" key="2">
    <source>
        <dbReference type="Proteomes" id="UP000789570"/>
    </source>
</evidence>
<comment type="caution">
    <text evidence="1">The sequence shown here is derived from an EMBL/GenBank/DDBJ whole genome shotgun (WGS) entry which is preliminary data.</text>
</comment>
<dbReference type="Proteomes" id="UP000789570">
    <property type="component" value="Unassembled WGS sequence"/>
</dbReference>
<name>A0A9N9BI14_9GLOM</name>
<dbReference type="OrthoDB" id="2317880at2759"/>
<keyword evidence="2" id="KW-1185">Reference proteome</keyword>
<organism evidence="1 2">
    <name type="scientific">Funneliformis caledonium</name>
    <dbReference type="NCBI Taxonomy" id="1117310"/>
    <lineage>
        <taxon>Eukaryota</taxon>
        <taxon>Fungi</taxon>
        <taxon>Fungi incertae sedis</taxon>
        <taxon>Mucoromycota</taxon>
        <taxon>Glomeromycotina</taxon>
        <taxon>Glomeromycetes</taxon>
        <taxon>Glomerales</taxon>
        <taxon>Glomeraceae</taxon>
        <taxon>Funneliformis</taxon>
    </lineage>
</organism>
<dbReference type="AlphaFoldDB" id="A0A9N9BI14"/>